<evidence type="ECO:0000313" key="3">
    <source>
        <dbReference type="Proteomes" id="UP000011864"/>
    </source>
</evidence>
<sequence>MKRTKHRYKLSSVFVLISSVYSLPAISESSEASKGGAGAIIKLGTLGPGVEFDYSLNENWNIRIQANGYNYSDTFEEDDIDYTGEINLSSYGALVDWRPFSGTFRVSGGVYSNGNKLKGTAISRSGEIFEIGDIEYQGVAADPLTLNTSVKLGESSAGYVGLGWGNSGASGWLFSFEVGVLLSGSPKVELGFDGSAEQVNNLGIIFDVNGNSPEALEFQNEIDVELSNLEDDISDFEYYPVIALGIGYRF</sequence>
<feature type="signal peptide" evidence="1">
    <location>
        <begin position="1"/>
        <end position="27"/>
    </location>
</feature>
<evidence type="ECO:0008006" key="4">
    <source>
        <dbReference type="Google" id="ProtNLM"/>
    </source>
</evidence>
<protein>
    <recommendedName>
        <fullName evidence="4">Outer membrane protein beta-barrel domain-containing protein</fullName>
    </recommendedName>
</protein>
<dbReference type="Proteomes" id="UP000011864">
    <property type="component" value="Chromosome"/>
</dbReference>
<name>K7ACG0_9ALTE</name>
<proteinExistence type="predicted"/>
<dbReference type="KEGG" id="gps:C427_4825"/>
<dbReference type="AlphaFoldDB" id="K7ACG0"/>
<dbReference type="OrthoDB" id="517121at2"/>
<dbReference type="EMBL" id="CP003837">
    <property type="protein sequence ID" value="AGH46924.1"/>
    <property type="molecule type" value="Genomic_DNA"/>
</dbReference>
<keyword evidence="1" id="KW-0732">Signal</keyword>
<evidence type="ECO:0000313" key="2">
    <source>
        <dbReference type="EMBL" id="AGH46924.1"/>
    </source>
</evidence>
<dbReference type="HOGENOM" id="CLU_055789_2_1_6"/>
<gene>
    <name evidence="2" type="ORF">C427_4825</name>
</gene>
<feature type="chain" id="PRO_5003898903" description="Outer membrane protein beta-barrel domain-containing protein" evidence="1">
    <location>
        <begin position="28"/>
        <end position="250"/>
    </location>
</feature>
<reference evidence="2 3" key="1">
    <citation type="journal article" date="2013" name="Genome Announc.">
        <title>Complete Genome Sequence of Glaciecola psychrophila Strain 170T.</title>
        <authorList>
            <person name="Yin J."/>
            <person name="Chen J."/>
            <person name="Liu G."/>
            <person name="Yu Y."/>
            <person name="Song L."/>
            <person name="Wang X."/>
            <person name="Qu X."/>
        </authorList>
    </citation>
    <scope>NUCLEOTIDE SEQUENCE [LARGE SCALE GENOMIC DNA]</scope>
    <source>
        <strain evidence="2 3">170</strain>
    </source>
</reference>
<dbReference type="Gene3D" id="2.40.160.170">
    <property type="match status" value="1"/>
</dbReference>
<dbReference type="STRING" id="1129794.C427_4825"/>
<dbReference type="eggNOG" id="COG4625">
    <property type="taxonomic scope" value="Bacteria"/>
</dbReference>
<dbReference type="PATRIC" id="fig|1129794.4.peg.4807"/>
<organism evidence="2 3">
    <name type="scientific">Paraglaciecola psychrophila 170</name>
    <dbReference type="NCBI Taxonomy" id="1129794"/>
    <lineage>
        <taxon>Bacteria</taxon>
        <taxon>Pseudomonadati</taxon>
        <taxon>Pseudomonadota</taxon>
        <taxon>Gammaproteobacteria</taxon>
        <taxon>Alteromonadales</taxon>
        <taxon>Alteromonadaceae</taxon>
        <taxon>Paraglaciecola</taxon>
    </lineage>
</organism>
<keyword evidence="3" id="KW-1185">Reference proteome</keyword>
<dbReference type="RefSeq" id="WP_007642595.1">
    <property type="nucleotide sequence ID" value="NC_020514.1"/>
</dbReference>
<accession>K7ACG0</accession>
<evidence type="ECO:0000256" key="1">
    <source>
        <dbReference type="SAM" id="SignalP"/>
    </source>
</evidence>